<evidence type="ECO:0000256" key="1">
    <source>
        <dbReference type="SAM" id="SignalP"/>
    </source>
</evidence>
<evidence type="ECO:0000313" key="2">
    <source>
        <dbReference type="EMBL" id="MDG0815401.1"/>
    </source>
</evidence>
<feature type="signal peptide" evidence="1">
    <location>
        <begin position="1"/>
        <end position="31"/>
    </location>
</feature>
<keyword evidence="1" id="KW-0732">Signal</keyword>
<gene>
    <name evidence="2" type="ORF">NWE73_03440</name>
</gene>
<proteinExistence type="predicted"/>
<dbReference type="RefSeq" id="WP_277576876.1">
    <property type="nucleotide sequence ID" value="NZ_JANRMI010000001.1"/>
</dbReference>
<reference evidence="2" key="1">
    <citation type="submission" date="2022-08" db="EMBL/GenBank/DDBJ databases">
        <title>Novel Bdellovibrio Species Isolated from Svalbard: Designation Bdellovibrio svalbardensis.</title>
        <authorList>
            <person name="Mitchell R.J."/>
            <person name="Choi S.Y."/>
        </authorList>
    </citation>
    <scope>NUCLEOTIDE SEQUENCE</scope>
    <source>
        <strain evidence="2">PAP01</strain>
    </source>
</reference>
<comment type="caution">
    <text evidence="2">The sequence shown here is derived from an EMBL/GenBank/DDBJ whole genome shotgun (WGS) entry which is preliminary data.</text>
</comment>
<dbReference type="Proteomes" id="UP001152321">
    <property type="component" value="Unassembled WGS sequence"/>
</dbReference>
<keyword evidence="3" id="KW-1185">Reference proteome</keyword>
<evidence type="ECO:0000313" key="3">
    <source>
        <dbReference type="Proteomes" id="UP001152321"/>
    </source>
</evidence>
<name>A0ABT6DHS4_9BACT</name>
<sequence>MKTFTYTQKKWAMASALLLVLGFNVSFNTHTGGIAAMDLASEAGDVIPSKITTSKGVANVKYIKTGDKEVLALVPKVTEGKGYCEDCGFTQYTLNVAFDKNTKDIDSLNVALMAKIEEDKAEKVVAAPAKEKEEVAPEAEVKKVKAKLTFTEKVLKKCGADKDDAEAVDCRLTEISSVLADEKVDQKEVATFYGKYVQQSLAKAIASDDQNENQTALDQLTALQDNLITEKGWKELRQRMGLTLAASIGYAGNTVKTFYTNYQTAINTNDLNASSYWMNMYQQGQNNVFAAKNNFANIQTTWANNSLREQSISYADLNNIVWSYSNPADQIFNQLVSSPQNYNFVNGQLLTSAPVNPANPGIPGTISNPGTVIIQQPDGSLLAPRLAPGRGVGVINGNQVVVPTLVPSSSVPATTSPGVQYIAVPASLSERVGAIRAQ</sequence>
<dbReference type="EMBL" id="JANRMI010000001">
    <property type="protein sequence ID" value="MDG0815401.1"/>
    <property type="molecule type" value="Genomic_DNA"/>
</dbReference>
<protein>
    <submittedName>
        <fullName evidence="2">Uncharacterized protein</fullName>
    </submittedName>
</protein>
<organism evidence="2 3">
    <name type="scientific">Bdellovibrio svalbardensis</name>
    <dbReference type="NCBI Taxonomy" id="2972972"/>
    <lineage>
        <taxon>Bacteria</taxon>
        <taxon>Pseudomonadati</taxon>
        <taxon>Bdellovibrionota</taxon>
        <taxon>Bdellovibrionia</taxon>
        <taxon>Bdellovibrionales</taxon>
        <taxon>Pseudobdellovibrionaceae</taxon>
        <taxon>Bdellovibrio</taxon>
    </lineage>
</organism>
<feature type="chain" id="PRO_5046351197" evidence="1">
    <location>
        <begin position="32"/>
        <end position="438"/>
    </location>
</feature>
<accession>A0ABT6DHS4</accession>